<dbReference type="Proteomes" id="UP000271974">
    <property type="component" value="Unassembled WGS sequence"/>
</dbReference>
<keyword evidence="3 6" id="KW-1133">Transmembrane helix</keyword>
<comment type="subcellular location">
    <subcellularLocation>
        <location evidence="1">Membrane</location>
    </subcellularLocation>
</comment>
<comment type="caution">
    <text evidence="8">The sequence shown here is derived from an EMBL/GenBank/DDBJ whole genome shotgun (WGS) entry which is preliminary data.</text>
</comment>
<dbReference type="SMART" id="SM01381">
    <property type="entry name" value="7TM_GPCR_Srsx"/>
    <property type="match status" value="1"/>
</dbReference>
<sequence>MENSDSVPNRTVDHGLFANGTVDHGLFTNGTVDHGLFPNRTADSPSSVSAVEDIRVIFAGLLFQTAYYVGRDFITPLYFILWVFGMTSNVLNIIVFTKIGANDNVTVSFLALSISDLLFLVLISPHITVDGLVHIVEYRMGRNIKWLIDYRILRFPFYWYAFTFYETSILINVYIAVVRCACVAIPFNVRSVFTARRAGVTFVAFFISMFALRFPMFLTKAIVHQFDPVSNKTRIVYKEYDDGGVADTINDIACRNILSWSSFTIVLISLIILIVKLQASAKFRSSSAPITNQNTHSGNKDVYGTQHTGHIESSTFEKRNPKLNQLQSFLDSKEQLQPKKFRTEPESKSAISAPAPSKGNRTLSSKEAKVVGSVRIEPESKSSSPASNKENRTLSSKEAKVARSLRNDPIPKLATSPSAPSKGHRTLSSKEAKVARCVILVAGIFIACQAPFMAYSLARRVEAQFDDGFERGVSRYIFLFALCSTLSTVFALINVSINIFVYYKFNSRYRQCMNSMWKCQNKT</sequence>
<evidence type="ECO:0000313" key="9">
    <source>
        <dbReference type="Proteomes" id="UP000271974"/>
    </source>
</evidence>
<accession>A0A3S1BI47</accession>
<feature type="domain" description="G-protein coupled receptors family 1 profile" evidence="7">
    <location>
        <begin position="88"/>
        <end position="502"/>
    </location>
</feature>
<feature type="transmembrane region" description="Helical" evidence="6">
    <location>
        <begin position="477"/>
        <end position="503"/>
    </location>
</feature>
<evidence type="ECO:0000256" key="5">
    <source>
        <dbReference type="SAM" id="MobiDB-lite"/>
    </source>
</evidence>
<dbReference type="GO" id="GO:0004930">
    <property type="term" value="F:G protein-coupled receptor activity"/>
    <property type="evidence" value="ECO:0007669"/>
    <property type="project" value="InterPro"/>
</dbReference>
<organism evidence="8 9">
    <name type="scientific">Elysia chlorotica</name>
    <name type="common">Eastern emerald elysia</name>
    <name type="synonym">Sea slug</name>
    <dbReference type="NCBI Taxonomy" id="188477"/>
    <lineage>
        <taxon>Eukaryota</taxon>
        <taxon>Metazoa</taxon>
        <taxon>Spiralia</taxon>
        <taxon>Lophotrochozoa</taxon>
        <taxon>Mollusca</taxon>
        <taxon>Gastropoda</taxon>
        <taxon>Heterobranchia</taxon>
        <taxon>Euthyneura</taxon>
        <taxon>Panpulmonata</taxon>
        <taxon>Sacoglossa</taxon>
        <taxon>Placobranchoidea</taxon>
        <taxon>Plakobranchidae</taxon>
        <taxon>Elysia</taxon>
    </lineage>
</organism>
<feature type="region of interest" description="Disordered" evidence="5">
    <location>
        <begin position="334"/>
        <end position="427"/>
    </location>
</feature>
<evidence type="ECO:0000313" key="8">
    <source>
        <dbReference type="EMBL" id="RUS84201.1"/>
    </source>
</evidence>
<evidence type="ECO:0000256" key="4">
    <source>
        <dbReference type="ARBA" id="ARBA00023136"/>
    </source>
</evidence>
<dbReference type="OrthoDB" id="6157759at2759"/>
<dbReference type="PANTHER" id="PTHR46641">
    <property type="entry name" value="FMRFAMIDE RECEPTOR-RELATED"/>
    <property type="match status" value="1"/>
</dbReference>
<evidence type="ECO:0000259" key="7">
    <source>
        <dbReference type="PROSITE" id="PS50262"/>
    </source>
</evidence>
<feature type="compositionally biased region" description="Polar residues" evidence="5">
    <location>
        <begin position="305"/>
        <end position="314"/>
    </location>
</feature>
<evidence type="ECO:0000256" key="2">
    <source>
        <dbReference type="ARBA" id="ARBA00022692"/>
    </source>
</evidence>
<keyword evidence="4 6" id="KW-0472">Membrane</keyword>
<feature type="region of interest" description="Disordered" evidence="5">
    <location>
        <begin position="288"/>
        <end position="318"/>
    </location>
</feature>
<dbReference type="EMBL" id="RQTK01000214">
    <property type="protein sequence ID" value="RUS84201.1"/>
    <property type="molecule type" value="Genomic_DNA"/>
</dbReference>
<keyword evidence="2 6" id="KW-0812">Transmembrane</keyword>
<feature type="compositionally biased region" description="Low complexity" evidence="5">
    <location>
        <begin position="348"/>
        <end position="358"/>
    </location>
</feature>
<dbReference type="InterPro" id="IPR052954">
    <property type="entry name" value="GPCR-Ligand_Int"/>
</dbReference>
<feature type="compositionally biased region" description="Basic and acidic residues" evidence="5">
    <location>
        <begin position="334"/>
        <end position="347"/>
    </location>
</feature>
<keyword evidence="9" id="KW-1185">Reference proteome</keyword>
<dbReference type="PROSITE" id="PS50262">
    <property type="entry name" value="G_PROTEIN_RECEP_F1_2"/>
    <property type="match status" value="1"/>
</dbReference>
<feature type="transmembrane region" description="Helical" evidence="6">
    <location>
        <begin position="434"/>
        <end position="457"/>
    </location>
</feature>
<dbReference type="GO" id="GO:0016020">
    <property type="term" value="C:membrane"/>
    <property type="evidence" value="ECO:0007669"/>
    <property type="project" value="UniProtKB-SubCell"/>
</dbReference>
<feature type="transmembrane region" description="Helical" evidence="6">
    <location>
        <begin position="105"/>
        <end position="123"/>
    </location>
</feature>
<feature type="transmembrane region" description="Helical" evidence="6">
    <location>
        <begin position="199"/>
        <end position="218"/>
    </location>
</feature>
<gene>
    <name evidence="8" type="ORF">EGW08_008041</name>
</gene>
<name>A0A3S1BI47_ELYCH</name>
<feature type="compositionally biased region" description="Polar residues" evidence="5">
    <location>
        <begin position="288"/>
        <end position="297"/>
    </location>
</feature>
<evidence type="ECO:0000256" key="1">
    <source>
        <dbReference type="ARBA" id="ARBA00004370"/>
    </source>
</evidence>
<dbReference type="AlphaFoldDB" id="A0A3S1BI47"/>
<evidence type="ECO:0000256" key="3">
    <source>
        <dbReference type="ARBA" id="ARBA00022989"/>
    </source>
</evidence>
<evidence type="ECO:0000256" key="6">
    <source>
        <dbReference type="SAM" id="Phobius"/>
    </source>
</evidence>
<dbReference type="PRINTS" id="PR00237">
    <property type="entry name" value="GPCRRHODOPSN"/>
</dbReference>
<protein>
    <recommendedName>
        <fullName evidence="7">G-protein coupled receptors family 1 profile domain-containing protein</fullName>
    </recommendedName>
</protein>
<feature type="transmembrane region" description="Helical" evidence="6">
    <location>
        <begin position="77"/>
        <end position="99"/>
    </location>
</feature>
<reference evidence="8 9" key="1">
    <citation type="submission" date="2019-01" db="EMBL/GenBank/DDBJ databases">
        <title>A draft genome assembly of the solar-powered sea slug Elysia chlorotica.</title>
        <authorList>
            <person name="Cai H."/>
            <person name="Li Q."/>
            <person name="Fang X."/>
            <person name="Li J."/>
            <person name="Curtis N.E."/>
            <person name="Altenburger A."/>
            <person name="Shibata T."/>
            <person name="Feng M."/>
            <person name="Maeda T."/>
            <person name="Schwartz J.A."/>
            <person name="Shigenobu S."/>
            <person name="Lundholm N."/>
            <person name="Nishiyama T."/>
            <person name="Yang H."/>
            <person name="Hasebe M."/>
            <person name="Li S."/>
            <person name="Pierce S.K."/>
            <person name="Wang J."/>
        </authorList>
    </citation>
    <scope>NUCLEOTIDE SEQUENCE [LARGE SCALE GENOMIC DNA]</scope>
    <source>
        <strain evidence="8">EC2010</strain>
        <tissue evidence="8">Whole organism of an adult</tissue>
    </source>
</reference>
<dbReference type="PANTHER" id="PTHR46641:SF2">
    <property type="entry name" value="FMRFAMIDE RECEPTOR"/>
    <property type="match status" value="1"/>
</dbReference>
<dbReference type="InterPro" id="IPR017452">
    <property type="entry name" value="GPCR_Rhodpsn_7TM"/>
</dbReference>
<dbReference type="Pfam" id="PF00001">
    <property type="entry name" value="7tm_1"/>
    <property type="match status" value="1"/>
</dbReference>
<dbReference type="InterPro" id="IPR000276">
    <property type="entry name" value="GPCR_Rhodpsn"/>
</dbReference>
<dbReference type="Gene3D" id="1.20.1070.10">
    <property type="entry name" value="Rhodopsin 7-helix transmembrane proteins"/>
    <property type="match status" value="2"/>
</dbReference>
<proteinExistence type="predicted"/>
<feature type="compositionally biased region" description="Basic and acidic residues" evidence="5">
    <location>
        <begin position="389"/>
        <end position="401"/>
    </location>
</feature>
<dbReference type="SUPFAM" id="SSF81321">
    <property type="entry name" value="Family A G protein-coupled receptor-like"/>
    <property type="match status" value="1"/>
</dbReference>
<feature type="transmembrane region" description="Helical" evidence="6">
    <location>
        <begin position="257"/>
        <end position="275"/>
    </location>
</feature>